<dbReference type="EMBL" id="QVQW01000023">
    <property type="protein sequence ID" value="RKU45126.1"/>
    <property type="molecule type" value="Genomic_DNA"/>
</dbReference>
<reference evidence="2 3" key="1">
    <citation type="submission" date="2018-08" db="EMBL/GenBank/DDBJ databases">
        <title>Draft genome of the lignicolous fungus Coniochaeta pulveracea.</title>
        <authorList>
            <person name="Borstlap C.J."/>
            <person name="De Witt R.N."/>
            <person name="Botha A."/>
            <person name="Volschenk H."/>
        </authorList>
    </citation>
    <scope>NUCLEOTIDE SEQUENCE [LARGE SCALE GENOMIC DNA]</scope>
    <source>
        <strain evidence="2 3">CAB683</strain>
    </source>
</reference>
<evidence type="ECO:0000313" key="3">
    <source>
        <dbReference type="Proteomes" id="UP000275385"/>
    </source>
</evidence>
<dbReference type="Proteomes" id="UP000275385">
    <property type="component" value="Unassembled WGS sequence"/>
</dbReference>
<dbReference type="AlphaFoldDB" id="A0A420YB78"/>
<protein>
    <submittedName>
        <fullName evidence="2">Uncharacterized protein</fullName>
    </submittedName>
</protein>
<gene>
    <name evidence="2" type="ORF">DL546_003898</name>
</gene>
<keyword evidence="3" id="KW-1185">Reference proteome</keyword>
<evidence type="ECO:0000256" key="1">
    <source>
        <dbReference type="SAM" id="SignalP"/>
    </source>
</evidence>
<organism evidence="2 3">
    <name type="scientific">Coniochaeta pulveracea</name>
    <dbReference type="NCBI Taxonomy" id="177199"/>
    <lineage>
        <taxon>Eukaryota</taxon>
        <taxon>Fungi</taxon>
        <taxon>Dikarya</taxon>
        <taxon>Ascomycota</taxon>
        <taxon>Pezizomycotina</taxon>
        <taxon>Sordariomycetes</taxon>
        <taxon>Sordariomycetidae</taxon>
        <taxon>Coniochaetales</taxon>
        <taxon>Coniochaetaceae</taxon>
        <taxon>Coniochaeta</taxon>
    </lineage>
</organism>
<sequence length="120" mass="12553">MRASTLLVSVFAATAASQGITLTPSTICRGTTCTRPPPDDPFMTVTETVTRTVAAPTVTSFSTVTSVKSVTATYVQTVTTTATTTRTTTAACAPPKVCPTLTSTELWVQRAGDNDHELPL</sequence>
<proteinExistence type="predicted"/>
<evidence type="ECO:0000313" key="2">
    <source>
        <dbReference type="EMBL" id="RKU45126.1"/>
    </source>
</evidence>
<feature type="signal peptide" evidence="1">
    <location>
        <begin position="1"/>
        <end position="19"/>
    </location>
</feature>
<name>A0A420YB78_9PEZI</name>
<accession>A0A420YB78</accession>
<feature type="chain" id="PRO_5019038012" evidence="1">
    <location>
        <begin position="20"/>
        <end position="120"/>
    </location>
</feature>
<comment type="caution">
    <text evidence="2">The sequence shown here is derived from an EMBL/GenBank/DDBJ whole genome shotgun (WGS) entry which is preliminary data.</text>
</comment>
<keyword evidence="1" id="KW-0732">Signal</keyword>